<dbReference type="OrthoDB" id="9806346at2"/>
<accession>A0A1T0CHJ2</accession>
<dbReference type="GO" id="GO:0008173">
    <property type="term" value="F:RNA methyltransferase activity"/>
    <property type="evidence" value="ECO:0007669"/>
    <property type="project" value="InterPro"/>
</dbReference>
<organism evidence="6 7">
    <name type="scientific">Lwoffella lincolnii</name>
    <dbReference type="NCBI Taxonomy" id="90241"/>
    <lineage>
        <taxon>Bacteria</taxon>
        <taxon>Pseudomonadati</taxon>
        <taxon>Pseudomonadota</taxon>
        <taxon>Gammaproteobacteria</taxon>
        <taxon>Moraxellales</taxon>
        <taxon>Moraxellaceae</taxon>
        <taxon>Lwoffella</taxon>
    </lineage>
</organism>
<sequence length="308" mass="34382">MSITLLSTAIDIVMVNTTLPANIGSTARAMHTMGLSSLVLVNPKYPIDDTSMAHAAGATALLQNAKTVATLEDAIANSQLVFAASSRNRHLPRPIINPSQTAMLIEQFLYQQSAFQLPLMTAQHLTNQHLTHKNDPINSTPLTKISILFGREDRGLTNDELALADYHIQIDANPDYPVLNVASAVQVITSFIYAHFANLASLHPYVQDSTQYDTQDNPPTVISKSINSTELLHHIRQHWDEPAISKQQQQHLQNQLIKLFSQLDLADTDDLRSLPNRLNRLLSRVQLDNKEYQLLQSLINTLLKRMSQ</sequence>
<proteinExistence type="inferred from homology"/>
<comment type="similarity">
    <text evidence="1">Belongs to the class IV-like SAM-binding methyltransferase superfamily. RNA methyltransferase TrmH family.</text>
</comment>
<dbReference type="Pfam" id="PF00588">
    <property type="entry name" value="SpoU_methylase"/>
    <property type="match status" value="1"/>
</dbReference>
<dbReference type="PANTHER" id="PTHR42786">
    <property type="entry name" value="TRNA/RRNA METHYLTRANSFERASE"/>
    <property type="match status" value="1"/>
</dbReference>
<dbReference type="AlphaFoldDB" id="A0A1T0CHJ2"/>
<keyword evidence="7" id="KW-1185">Reference proteome</keyword>
<dbReference type="Gene3D" id="3.40.1280.10">
    <property type="match status" value="1"/>
</dbReference>
<evidence type="ECO:0000313" key="7">
    <source>
        <dbReference type="Proteomes" id="UP000191094"/>
    </source>
</evidence>
<dbReference type="InterPro" id="IPR001537">
    <property type="entry name" value="SpoU_MeTrfase"/>
</dbReference>
<keyword evidence="2" id="KW-0489">Methyltransferase</keyword>
<reference evidence="6 7" key="1">
    <citation type="submission" date="2017-02" db="EMBL/GenBank/DDBJ databases">
        <title>Draft genome sequence of Moraxella lincolnii CCUG 9405T type strain.</title>
        <authorList>
            <person name="Salva-Serra F."/>
            <person name="Engstrom-Jakobsson H."/>
            <person name="Thorell K."/>
            <person name="Jaen-Luchoro D."/>
            <person name="Gonzales-Siles L."/>
            <person name="Karlsson R."/>
            <person name="Yazdan S."/>
            <person name="Boulund F."/>
            <person name="Johnning A."/>
            <person name="Engstrand L."/>
            <person name="Kristiansson E."/>
            <person name="Moore E."/>
        </authorList>
    </citation>
    <scope>NUCLEOTIDE SEQUENCE [LARGE SCALE GENOMIC DNA]</scope>
    <source>
        <strain evidence="6 7">CCUG 9405</strain>
    </source>
</reference>
<dbReference type="GO" id="GO:0005829">
    <property type="term" value="C:cytosol"/>
    <property type="evidence" value="ECO:0007669"/>
    <property type="project" value="TreeGrafter"/>
</dbReference>
<evidence type="ECO:0000256" key="4">
    <source>
        <dbReference type="ARBA" id="ARBA00022691"/>
    </source>
</evidence>
<evidence type="ECO:0000256" key="2">
    <source>
        <dbReference type="ARBA" id="ARBA00022603"/>
    </source>
</evidence>
<dbReference type="Gene3D" id="1.10.8.590">
    <property type="match status" value="1"/>
</dbReference>
<evidence type="ECO:0000256" key="1">
    <source>
        <dbReference type="ARBA" id="ARBA00007228"/>
    </source>
</evidence>
<evidence type="ECO:0000259" key="5">
    <source>
        <dbReference type="Pfam" id="PF00588"/>
    </source>
</evidence>
<feature type="domain" description="tRNA/rRNA methyltransferase SpoU type" evidence="5">
    <location>
        <begin position="12"/>
        <end position="188"/>
    </location>
</feature>
<dbReference type="GO" id="GO:0002128">
    <property type="term" value="P:tRNA nucleoside ribose methylation"/>
    <property type="evidence" value="ECO:0007669"/>
    <property type="project" value="TreeGrafter"/>
</dbReference>
<dbReference type="Proteomes" id="UP000191094">
    <property type="component" value="Unassembled WGS sequence"/>
</dbReference>
<dbReference type="SUPFAM" id="SSF75217">
    <property type="entry name" value="alpha/beta knot"/>
    <property type="match status" value="1"/>
</dbReference>
<gene>
    <name evidence="6" type="ORF">B0682_03745</name>
</gene>
<dbReference type="PANTHER" id="PTHR42786:SF1">
    <property type="entry name" value="TRNA (CYTIDINE_URIDINE-2'-O-)-METHYLTRANSFERASE TRMJ"/>
    <property type="match status" value="1"/>
</dbReference>
<dbReference type="STRING" id="90241.B0682_03745"/>
<dbReference type="CDD" id="cd18093">
    <property type="entry name" value="SpoU-like_TrmJ"/>
    <property type="match status" value="1"/>
</dbReference>
<name>A0A1T0CHJ2_9GAMM</name>
<dbReference type="InterPro" id="IPR029028">
    <property type="entry name" value="Alpha/beta_knot_MTases"/>
</dbReference>
<dbReference type="RefSeq" id="WP_078306730.1">
    <property type="nucleotide sequence ID" value="NZ_MUYT01000004.1"/>
</dbReference>
<keyword evidence="3" id="KW-0808">Transferase</keyword>
<evidence type="ECO:0000313" key="6">
    <source>
        <dbReference type="EMBL" id="OOS21749.1"/>
    </source>
</evidence>
<dbReference type="InterPro" id="IPR004384">
    <property type="entry name" value="RNA_MeTrfase_TrmJ/LasT"/>
</dbReference>
<comment type="caution">
    <text evidence="6">The sequence shown here is derived from an EMBL/GenBank/DDBJ whole genome shotgun (WGS) entry which is preliminary data.</text>
</comment>
<dbReference type="PIRSF" id="PIRSF004808">
    <property type="entry name" value="LasT"/>
    <property type="match status" value="1"/>
</dbReference>
<dbReference type="GO" id="GO:0003723">
    <property type="term" value="F:RNA binding"/>
    <property type="evidence" value="ECO:0007669"/>
    <property type="project" value="InterPro"/>
</dbReference>
<evidence type="ECO:0000256" key="3">
    <source>
        <dbReference type="ARBA" id="ARBA00022679"/>
    </source>
</evidence>
<keyword evidence="4" id="KW-0949">S-adenosyl-L-methionine</keyword>
<protein>
    <recommendedName>
        <fullName evidence="5">tRNA/rRNA methyltransferase SpoU type domain-containing protein</fullName>
    </recommendedName>
</protein>
<dbReference type="InterPro" id="IPR029026">
    <property type="entry name" value="tRNA_m1G_MTases_N"/>
</dbReference>
<dbReference type="EMBL" id="MUYT01000004">
    <property type="protein sequence ID" value="OOS21749.1"/>
    <property type="molecule type" value="Genomic_DNA"/>
</dbReference>